<dbReference type="OrthoDB" id="9814566at2"/>
<proteinExistence type="predicted"/>
<organism evidence="1 2">
    <name type="scientific">Fodinibius salinus</name>
    <dbReference type="NCBI Taxonomy" id="860790"/>
    <lineage>
        <taxon>Bacteria</taxon>
        <taxon>Pseudomonadati</taxon>
        <taxon>Balneolota</taxon>
        <taxon>Balneolia</taxon>
        <taxon>Balneolales</taxon>
        <taxon>Balneolaceae</taxon>
        <taxon>Fodinibius</taxon>
    </lineage>
</organism>
<keyword evidence="2" id="KW-1185">Reference proteome</keyword>
<dbReference type="Proteomes" id="UP000324595">
    <property type="component" value="Unassembled WGS sequence"/>
</dbReference>
<evidence type="ECO:0000313" key="1">
    <source>
        <dbReference type="EMBL" id="TYP93324.1"/>
    </source>
</evidence>
<dbReference type="Pfam" id="PF14255">
    <property type="entry name" value="Zn_ribbon_21"/>
    <property type="match status" value="1"/>
</dbReference>
<name>A0A5D3YHE2_9BACT</name>
<dbReference type="RefSeq" id="WP_148898400.1">
    <property type="nucleotide sequence ID" value="NZ_VNHY01000002.1"/>
</dbReference>
<gene>
    <name evidence="1" type="ORF">LX73_1024</name>
</gene>
<dbReference type="AlphaFoldDB" id="A0A5D3YHE2"/>
<dbReference type="InterPro" id="IPR025990">
    <property type="entry name" value="zinc_ribbon_bacterial"/>
</dbReference>
<protein>
    <submittedName>
        <fullName evidence="1">Cysteine-rich CPXCG</fullName>
    </submittedName>
</protein>
<accession>A0A5D3YHE2</accession>
<reference evidence="1 2" key="1">
    <citation type="submission" date="2019-07" db="EMBL/GenBank/DDBJ databases">
        <title>Genomic Encyclopedia of Archaeal and Bacterial Type Strains, Phase II (KMG-II): from individual species to whole genera.</title>
        <authorList>
            <person name="Goeker M."/>
        </authorList>
    </citation>
    <scope>NUCLEOTIDE SEQUENCE [LARGE SCALE GENOMIC DNA]</scope>
    <source>
        <strain evidence="1 2">DSM 21935</strain>
    </source>
</reference>
<comment type="caution">
    <text evidence="1">The sequence shown here is derived from an EMBL/GenBank/DDBJ whole genome shotgun (WGS) entry which is preliminary data.</text>
</comment>
<evidence type="ECO:0000313" key="2">
    <source>
        <dbReference type="Proteomes" id="UP000324595"/>
    </source>
</evidence>
<sequence length="66" mass="7788">MRQQNTTSAEYHCAYCGERNRTFVDPSQGDTQTYIEDCQVCCRPNKLSVSYDKWNEKFIIQSRQSQ</sequence>
<dbReference type="EMBL" id="VNHY01000002">
    <property type="protein sequence ID" value="TYP93324.1"/>
    <property type="molecule type" value="Genomic_DNA"/>
</dbReference>